<keyword evidence="2" id="KW-1015">Disulfide bond</keyword>
<dbReference type="EMBL" id="KZ421645">
    <property type="protein sequence ID" value="PIO52996.1"/>
    <property type="molecule type" value="Genomic_DNA"/>
</dbReference>
<evidence type="ECO:0000256" key="1">
    <source>
        <dbReference type="ARBA" id="ARBA00022536"/>
    </source>
</evidence>
<organism evidence="6 7">
    <name type="scientific">Teladorsagia circumcincta</name>
    <name type="common">Brown stomach worm</name>
    <name type="synonym">Ostertagia circumcincta</name>
    <dbReference type="NCBI Taxonomy" id="45464"/>
    <lineage>
        <taxon>Eukaryota</taxon>
        <taxon>Metazoa</taxon>
        <taxon>Ecdysozoa</taxon>
        <taxon>Nematoda</taxon>
        <taxon>Chromadorea</taxon>
        <taxon>Rhabditida</taxon>
        <taxon>Rhabditina</taxon>
        <taxon>Rhabditomorpha</taxon>
        <taxon>Strongyloidea</taxon>
        <taxon>Trichostrongylidae</taxon>
        <taxon>Teladorsagia</taxon>
    </lineage>
</organism>
<feature type="domain" description="EGF-like" evidence="5">
    <location>
        <begin position="59"/>
        <end position="106"/>
    </location>
</feature>
<dbReference type="PROSITE" id="PS50026">
    <property type="entry name" value="EGF_3"/>
    <property type="match status" value="1"/>
</dbReference>
<dbReference type="SUPFAM" id="SSF57196">
    <property type="entry name" value="EGF/Laminin"/>
    <property type="match status" value="1"/>
</dbReference>
<dbReference type="PROSITE" id="PS00010">
    <property type="entry name" value="ASX_HYDROXYL"/>
    <property type="match status" value="1"/>
</dbReference>
<dbReference type="InterPro" id="IPR000152">
    <property type="entry name" value="EGF-type_Asp/Asn_hydroxyl_site"/>
</dbReference>
<sequence>VPVSQMYRILVISGRRRSASHTGRSTRVSAKEKRENIPSQGSAVSGNKEGFPGLVCKELVNECSSPRLNDCDQNAICVDTVEAYTCICRPGYTDMDEFRNPGRRCHK</sequence>
<reference evidence="6 7" key="1">
    <citation type="submission" date="2015-09" db="EMBL/GenBank/DDBJ databases">
        <title>Draft genome of the parasitic nematode Teladorsagia circumcincta isolate WARC Sus (inbred).</title>
        <authorList>
            <person name="Mitreva M."/>
        </authorList>
    </citation>
    <scope>NUCLEOTIDE SEQUENCE [LARGE SCALE GENOMIC DNA]</scope>
    <source>
        <strain evidence="6 7">S</strain>
    </source>
</reference>
<dbReference type="Pfam" id="PF07645">
    <property type="entry name" value="EGF_CA"/>
    <property type="match status" value="1"/>
</dbReference>
<proteinExistence type="predicted"/>
<dbReference type="OrthoDB" id="5780093at2759"/>
<evidence type="ECO:0000313" key="7">
    <source>
        <dbReference type="Proteomes" id="UP000230423"/>
    </source>
</evidence>
<evidence type="ECO:0000313" key="6">
    <source>
        <dbReference type="EMBL" id="PIO52996.1"/>
    </source>
</evidence>
<keyword evidence="1 3" id="KW-0245">EGF-like domain</keyword>
<comment type="caution">
    <text evidence="3">Lacks conserved residue(s) required for the propagation of feature annotation.</text>
</comment>
<evidence type="ECO:0000256" key="2">
    <source>
        <dbReference type="ARBA" id="ARBA00023157"/>
    </source>
</evidence>
<dbReference type="CDD" id="cd00054">
    <property type="entry name" value="EGF_CA"/>
    <property type="match status" value="1"/>
</dbReference>
<evidence type="ECO:0000256" key="4">
    <source>
        <dbReference type="SAM" id="MobiDB-lite"/>
    </source>
</evidence>
<feature type="non-terminal residue" evidence="6">
    <location>
        <position position="1"/>
    </location>
</feature>
<dbReference type="InterPro" id="IPR001881">
    <property type="entry name" value="EGF-like_Ca-bd_dom"/>
</dbReference>
<evidence type="ECO:0000256" key="3">
    <source>
        <dbReference type="PROSITE-ProRule" id="PRU00076"/>
    </source>
</evidence>
<feature type="region of interest" description="Disordered" evidence="4">
    <location>
        <begin position="15"/>
        <end position="46"/>
    </location>
</feature>
<dbReference type="SMART" id="SM00181">
    <property type="entry name" value="EGF"/>
    <property type="match status" value="1"/>
</dbReference>
<dbReference type="InterPro" id="IPR000742">
    <property type="entry name" value="EGF"/>
</dbReference>
<name>A0A2G9T4W2_TELCI</name>
<evidence type="ECO:0000259" key="5">
    <source>
        <dbReference type="PROSITE" id="PS50026"/>
    </source>
</evidence>
<dbReference type="AlphaFoldDB" id="A0A2G9T4W2"/>
<dbReference type="InterPro" id="IPR049883">
    <property type="entry name" value="NOTCH1_EGF-like"/>
</dbReference>
<dbReference type="GO" id="GO:0005509">
    <property type="term" value="F:calcium ion binding"/>
    <property type="evidence" value="ECO:0007669"/>
    <property type="project" value="InterPro"/>
</dbReference>
<keyword evidence="7" id="KW-1185">Reference proteome</keyword>
<dbReference type="Gene3D" id="2.10.25.10">
    <property type="entry name" value="Laminin"/>
    <property type="match status" value="1"/>
</dbReference>
<dbReference type="SMART" id="SM00179">
    <property type="entry name" value="EGF_CA"/>
    <property type="match status" value="1"/>
</dbReference>
<protein>
    <submittedName>
        <fullName evidence="6">EGF-like domain protein</fullName>
    </submittedName>
</protein>
<gene>
    <name evidence="6" type="ORF">TELCIR_25689</name>
</gene>
<dbReference type="Proteomes" id="UP000230423">
    <property type="component" value="Unassembled WGS sequence"/>
</dbReference>
<accession>A0A2G9T4W2</accession>
<feature type="non-terminal residue" evidence="6">
    <location>
        <position position="107"/>
    </location>
</feature>